<dbReference type="Proteomes" id="UP000827092">
    <property type="component" value="Unassembled WGS sequence"/>
</dbReference>
<sequence>MHTSTQPNKTKFGIFLTHKNKSPLFERRSPGVERVELFCSCPPEFRLLPSILRDWPGSGFAVNRGPPRPSKAK</sequence>
<proteinExistence type="predicted"/>
<evidence type="ECO:0000313" key="1">
    <source>
        <dbReference type="EMBL" id="KAG8188910.1"/>
    </source>
</evidence>
<organism evidence="1 2">
    <name type="scientific">Oedothorax gibbosus</name>
    <dbReference type="NCBI Taxonomy" id="931172"/>
    <lineage>
        <taxon>Eukaryota</taxon>
        <taxon>Metazoa</taxon>
        <taxon>Ecdysozoa</taxon>
        <taxon>Arthropoda</taxon>
        <taxon>Chelicerata</taxon>
        <taxon>Arachnida</taxon>
        <taxon>Araneae</taxon>
        <taxon>Araneomorphae</taxon>
        <taxon>Entelegynae</taxon>
        <taxon>Araneoidea</taxon>
        <taxon>Linyphiidae</taxon>
        <taxon>Erigoninae</taxon>
        <taxon>Oedothorax</taxon>
    </lineage>
</organism>
<dbReference type="AlphaFoldDB" id="A0AAV6UWP5"/>
<accession>A0AAV6UWP5</accession>
<keyword evidence="2" id="KW-1185">Reference proteome</keyword>
<dbReference type="EMBL" id="JAFNEN010000227">
    <property type="protein sequence ID" value="KAG8188910.1"/>
    <property type="molecule type" value="Genomic_DNA"/>
</dbReference>
<name>A0AAV6UWP5_9ARAC</name>
<reference evidence="1 2" key="1">
    <citation type="journal article" date="2022" name="Nat. Ecol. Evol.">
        <title>A masculinizing supergene underlies an exaggerated male reproductive morph in a spider.</title>
        <authorList>
            <person name="Hendrickx F."/>
            <person name="De Corte Z."/>
            <person name="Sonet G."/>
            <person name="Van Belleghem S.M."/>
            <person name="Kostlbacher S."/>
            <person name="Vangestel C."/>
        </authorList>
    </citation>
    <scope>NUCLEOTIDE SEQUENCE [LARGE SCALE GENOMIC DNA]</scope>
    <source>
        <strain evidence="1">W744_W776</strain>
    </source>
</reference>
<gene>
    <name evidence="1" type="ORF">JTE90_014963</name>
</gene>
<comment type="caution">
    <text evidence="1">The sequence shown here is derived from an EMBL/GenBank/DDBJ whole genome shotgun (WGS) entry which is preliminary data.</text>
</comment>
<protein>
    <submittedName>
        <fullName evidence="1">Uncharacterized protein</fullName>
    </submittedName>
</protein>
<evidence type="ECO:0000313" key="2">
    <source>
        <dbReference type="Proteomes" id="UP000827092"/>
    </source>
</evidence>